<evidence type="ECO:0000256" key="10">
    <source>
        <dbReference type="ARBA" id="ARBA00023014"/>
    </source>
</evidence>
<evidence type="ECO:0000256" key="7">
    <source>
        <dbReference type="ARBA" id="ARBA00022763"/>
    </source>
</evidence>
<dbReference type="InterPro" id="IPR036895">
    <property type="entry name" value="Uracil-DNA_glycosylase-like_sf"/>
</dbReference>
<organism evidence="13 14">
    <name type="scientific">Devosia enhydra</name>
    <dbReference type="NCBI Taxonomy" id="665118"/>
    <lineage>
        <taxon>Bacteria</taxon>
        <taxon>Pseudomonadati</taxon>
        <taxon>Pseudomonadota</taxon>
        <taxon>Alphaproteobacteria</taxon>
        <taxon>Hyphomicrobiales</taxon>
        <taxon>Devosiaceae</taxon>
        <taxon>Devosia</taxon>
    </lineage>
</organism>
<evidence type="ECO:0000259" key="12">
    <source>
        <dbReference type="SMART" id="SM00986"/>
    </source>
</evidence>
<dbReference type="InterPro" id="IPR005122">
    <property type="entry name" value="Uracil-DNA_glycosylase-like"/>
</dbReference>
<evidence type="ECO:0000313" key="14">
    <source>
        <dbReference type="Proteomes" id="UP000183447"/>
    </source>
</evidence>
<dbReference type="SMART" id="SM00986">
    <property type="entry name" value="UDG"/>
    <property type="match status" value="1"/>
</dbReference>
<evidence type="ECO:0000313" key="13">
    <source>
        <dbReference type="EMBL" id="SFZ86092.1"/>
    </source>
</evidence>
<keyword evidence="5" id="KW-0004">4Fe-4S</keyword>
<evidence type="ECO:0000256" key="4">
    <source>
        <dbReference type="ARBA" id="ARBA00019403"/>
    </source>
</evidence>
<dbReference type="EMBL" id="FPKU01000003">
    <property type="protein sequence ID" value="SFZ86092.1"/>
    <property type="molecule type" value="Genomic_DNA"/>
</dbReference>
<sequence>MMANRPLNPAELHAVLEWYRAAGVDVAVGDEPVDRFAASLRQKPQPKDAAPGLARPAVAAPAPAVPMAPMQVPLIGGDPREAEALANAADSLDALKAAMAGFDGCSLKARATQLVFADGNPDAGIMLIGEAPGSEEDKIGKPFVGRAGQLLDRMLGAIGLDRNKVFIANMVPWRPPGNRNPTPEELAVCLPFLHRMVALAAPRVVVTLGNVPTQALFETSVGITRIRGQWKELTLGGHSVRAMATLHPAFLLRTPSAKRQAWQDLLSVREALQKENLLPG</sequence>
<dbReference type="PANTHER" id="PTHR33693:SF1">
    <property type="entry name" value="TYPE-4 URACIL-DNA GLYCOSYLASE"/>
    <property type="match status" value="1"/>
</dbReference>
<dbReference type="Gene3D" id="3.40.470.10">
    <property type="entry name" value="Uracil-DNA glycosylase-like domain"/>
    <property type="match status" value="1"/>
</dbReference>
<keyword evidence="7" id="KW-0227">DNA damage</keyword>
<gene>
    <name evidence="13" type="ORF">SAMN02983003_3266</name>
</gene>
<evidence type="ECO:0000256" key="9">
    <source>
        <dbReference type="ARBA" id="ARBA00023004"/>
    </source>
</evidence>
<comment type="catalytic activity">
    <reaction evidence="1">
        <text>Hydrolyzes single-stranded DNA or mismatched double-stranded DNA and polynucleotides, releasing free uracil.</text>
        <dbReference type="EC" id="3.2.2.27"/>
    </reaction>
</comment>
<evidence type="ECO:0000256" key="11">
    <source>
        <dbReference type="ARBA" id="ARBA00023204"/>
    </source>
</evidence>
<reference evidence="13 14" key="1">
    <citation type="submission" date="2016-11" db="EMBL/GenBank/DDBJ databases">
        <authorList>
            <person name="Jaros S."/>
            <person name="Januszkiewicz K."/>
            <person name="Wedrychowicz H."/>
        </authorList>
    </citation>
    <scope>NUCLEOTIDE SEQUENCE [LARGE SCALE GENOMIC DNA]</scope>
    <source>
        <strain evidence="13 14">ATCC 23634</strain>
    </source>
</reference>
<keyword evidence="14" id="KW-1185">Reference proteome</keyword>
<evidence type="ECO:0000256" key="3">
    <source>
        <dbReference type="ARBA" id="ARBA00012030"/>
    </source>
</evidence>
<dbReference type="GO" id="GO:0004844">
    <property type="term" value="F:uracil DNA N-glycosylase activity"/>
    <property type="evidence" value="ECO:0007669"/>
    <property type="project" value="UniProtKB-EC"/>
</dbReference>
<dbReference type="Proteomes" id="UP000183447">
    <property type="component" value="Unassembled WGS sequence"/>
</dbReference>
<dbReference type="NCBIfam" id="TIGR00758">
    <property type="entry name" value="UDG_fam4"/>
    <property type="match status" value="1"/>
</dbReference>
<keyword evidence="9" id="KW-0408">Iron</keyword>
<keyword evidence="6" id="KW-0479">Metal-binding</keyword>
<accession>A0A1K2I2V3</accession>
<evidence type="ECO:0000256" key="1">
    <source>
        <dbReference type="ARBA" id="ARBA00001400"/>
    </source>
</evidence>
<evidence type="ECO:0000256" key="8">
    <source>
        <dbReference type="ARBA" id="ARBA00022801"/>
    </source>
</evidence>
<evidence type="ECO:0000256" key="6">
    <source>
        <dbReference type="ARBA" id="ARBA00022723"/>
    </source>
</evidence>
<comment type="similarity">
    <text evidence="2">Belongs to the uracil-DNA glycosylase (UDG) superfamily. Type 4 (UDGa) family.</text>
</comment>
<keyword evidence="8" id="KW-0378">Hydrolase</keyword>
<keyword evidence="10" id="KW-0411">Iron-sulfur</keyword>
<evidence type="ECO:0000256" key="5">
    <source>
        <dbReference type="ARBA" id="ARBA00022485"/>
    </source>
</evidence>
<evidence type="ECO:0000256" key="2">
    <source>
        <dbReference type="ARBA" id="ARBA00006521"/>
    </source>
</evidence>
<dbReference type="Pfam" id="PF03167">
    <property type="entry name" value="UDG"/>
    <property type="match status" value="1"/>
</dbReference>
<dbReference type="SUPFAM" id="SSF52141">
    <property type="entry name" value="Uracil-DNA glycosylase-like"/>
    <property type="match status" value="1"/>
</dbReference>
<dbReference type="STRING" id="665118.SAMN02983003_3266"/>
<dbReference type="AlphaFoldDB" id="A0A1K2I2V3"/>
<dbReference type="InterPro" id="IPR005273">
    <property type="entry name" value="Ura-DNA_glyco_family4"/>
</dbReference>
<dbReference type="PANTHER" id="PTHR33693">
    <property type="entry name" value="TYPE-5 URACIL-DNA GLYCOSYLASE"/>
    <property type="match status" value="1"/>
</dbReference>
<feature type="domain" description="Uracil-DNA glycosylase-like" evidence="12">
    <location>
        <begin position="116"/>
        <end position="266"/>
    </location>
</feature>
<dbReference type="GO" id="GO:0051539">
    <property type="term" value="F:4 iron, 4 sulfur cluster binding"/>
    <property type="evidence" value="ECO:0007669"/>
    <property type="project" value="UniProtKB-KW"/>
</dbReference>
<name>A0A1K2I2V3_9HYPH</name>
<dbReference type="InterPro" id="IPR051536">
    <property type="entry name" value="UDG_Type-4/5"/>
</dbReference>
<keyword evidence="11" id="KW-0234">DNA repair</keyword>
<dbReference type="GO" id="GO:0006281">
    <property type="term" value="P:DNA repair"/>
    <property type="evidence" value="ECO:0007669"/>
    <property type="project" value="UniProtKB-KW"/>
</dbReference>
<dbReference type="GO" id="GO:0046872">
    <property type="term" value="F:metal ion binding"/>
    <property type="evidence" value="ECO:0007669"/>
    <property type="project" value="UniProtKB-KW"/>
</dbReference>
<dbReference type="SMART" id="SM00987">
    <property type="entry name" value="UreE_C"/>
    <property type="match status" value="1"/>
</dbReference>
<dbReference type="EC" id="3.2.2.27" evidence="3"/>
<dbReference type="CDD" id="cd10030">
    <property type="entry name" value="UDG-F4_TTUDGA_SPO1dp_like"/>
    <property type="match status" value="1"/>
</dbReference>
<proteinExistence type="inferred from homology"/>
<dbReference type="OrthoDB" id="5290748at2"/>
<protein>
    <recommendedName>
        <fullName evidence="4">Type-4 uracil-DNA glycosylase</fullName>
        <ecNumber evidence="3">3.2.2.27</ecNumber>
    </recommendedName>
</protein>